<dbReference type="InterPro" id="IPR014991">
    <property type="entry name" value="DUF1840"/>
</dbReference>
<dbReference type="Pfam" id="PF08895">
    <property type="entry name" value="DUF1840"/>
    <property type="match status" value="1"/>
</dbReference>
<evidence type="ECO:0000313" key="2">
    <source>
        <dbReference type="EMBL" id="QBK04391.1"/>
    </source>
</evidence>
<dbReference type="OrthoDB" id="5296629at2"/>
<organism evidence="2 3">
    <name type="scientific">Hylemonella gracilis</name>
    <dbReference type="NCBI Taxonomy" id="80880"/>
    <lineage>
        <taxon>Bacteria</taxon>
        <taxon>Pseudomonadati</taxon>
        <taxon>Pseudomonadota</taxon>
        <taxon>Betaproteobacteria</taxon>
        <taxon>Burkholderiales</taxon>
        <taxon>Comamonadaceae</taxon>
        <taxon>Hylemonella</taxon>
    </lineage>
</organism>
<dbReference type="Proteomes" id="UP000292939">
    <property type="component" value="Chromosome"/>
</dbReference>
<name>A0A4P6ULQ4_9BURK</name>
<accession>A0A4P6ULQ4</accession>
<evidence type="ECO:0000313" key="3">
    <source>
        <dbReference type="Proteomes" id="UP000292939"/>
    </source>
</evidence>
<feature type="region of interest" description="Disordered" evidence="1">
    <location>
        <begin position="57"/>
        <end position="83"/>
    </location>
</feature>
<protein>
    <submittedName>
        <fullName evidence="2">DUF1840 domain-containing protein</fullName>
    </submittedName>
</protein>
<dbReference type="AlphaFoldDB" id="A0A4P6ULQ4"/>
<feature type="compositionally biased region" description="Basic and acidic residues" evidence="1">
    <location>
        <begin position="57"/>
        <end position="66"/>
    </location>
</feature>
<sequence>MLYKFQSRAASDLLMLEPQGRRILQIVGKYGEDRRGILRPSEMPTAITALEAAITQEERETAEEAAKTQVEPKSSSEAEETVSLRQRATPFIEMLRRSQAAGKDVVWGV</sequence>
<reference evidence="2 3" key="1">
    <citation type="submission" date="2018-07" db="EMBL/GenBank/DDBJ databases">
        <title>Exploring interactions and the metabolic potential of the ultra-small soil bacteria Hylemonella gracilis.</title>
        <authorList>
            <person name="Tyc O."/>
            <person name="Kulkarni P."/>
            <person name="Gawehns F."/>
            <person name="Hundscheid M."/>
            <person name="Zweers H."/>
            <person name="Garbeva P."/>
        </authorList>
    </citation>
    <scope>NUCLEOTIDE SEQUENCE [LARGE SCALE GENOMIC DNA]</scope>
    <source>
        <strain evidence="2 3">NS1</strain>
    </source>
</reference>
<dbReference type="RefSeq" id="WP_131278439.1">
    <property type="nucleotide sequence ID" value="NZ_CP031395.1"/>
</dbReference>
<dbReference type="KEGG" id="hgr:DW355_05965"/>
<proteinExistence type="predicted"/>
<evidence type="ECO:0000256" key="1">
    <source>
        <dbReference type="SAM" id="MobiDB-lite"/>
    </source>
</evidence>
<gene>
    <name evidence="2" type="ORF">DW355_05965</name>
</gene>
<dbReference type="EMBL" id="CP031395">
    <property type="protein sequence ID" value="QBK04391.1"/>
    <property type="molecule type" value="Genomic_DNA"/>
</dbReference>